<name>A0A922D504_CARIL</name>
<accession>A0A922D504</accession>
<proteinExistence type="predicted"/>
<dbReference type="AlphaFoldDB" id="A0A922D504"/>
<sequence>MIITVLSMHQQVSLLEVILSLVLADCVYFPCRCVIG</sequence>
<evidence type="ECO:0000313" key="1">
    <source>
        <dbReference type="EMBL" id="KAG6671923.1"/>
    </source>
</evidence>
<organism evidence="1 2">
    <name type="scientific">Carya illinoinensis</name>
    <name type="common">Pecan</name>
    <dbReference type="NCBI Taxonomy" id="32201"/>
    <lineage>
        <taxon>Eukaryota</taxon>
        <taxon>Viridiplantae</taxon>
        <taxon>Streptophyta</taxon>
        <taxon>Embryophyta</taxon>
        <taxon>Tracheophyta</taxon>
        <taxon>Spermatophyta</taxon>
        <taxon>Magnoliopsida</taxon>
        <taxon>eudicotyledons</taxon>
        <taxon>Gunneridae</taxon>
        <taxon>Pentapetalae</taxon>
        <taxon>rosids</taxon>
        <taxon>fabids</taxon>
        <taxon>Fagales</taxon>
        <taxon>Juglandaceae</taxon>
        <taxon>Carya</taxon>
    </lineage>
</organism>
<comment type="caution">
    <text evidence="1">The sequence shown here is derived from an EMBL/GenBank/DDBJ whole genome shotgun (WGS) entry which is preliminary data.</text>
</comment>
<dbReference type="EMBL" id="CM031840">
    <property type="protein sequence ID" value="KAG6671923.1"/>
    <property type="molecule type" value="Genomic_DNA"/>
</dbReference>
<protein>
    <submittedName>
        <fullName evidence="1">Uncharacterized protein</fullName>
    </submittedName>
</protein>
<evidence type="ECO:0000313" key="2">
    <source>
        <dbReference type="Proteomes" id="UP000811246"/>
    </source>
</evidence>
<dbReference type="Proteomes" id="UP000811246">
    <property type="component" value="Chromosome 16"/>
</dbReference>
<reference evidence="1" key="1">
    <citation type="submission" date="2021-01" db="EMBL/GenBank/DDBJ databases">
        <authorList>
            <person name="Lovell J.T."/>
            <person name="Bentley N."/>
            <person name="Bhattarai G."/>
            <person name="Jenkins J.W."/>
            <person name="Sreedasyam A."/>
            <person name="Alarcon Y."/>
            <person name="Bock C."/>
            <person name="Boston L."/>
            <person name="Carlson J."/>
            <person name="Cervantes K."/>
            <person name="Clermont K."/>
            <person name="Krom N."/>
            <person name="Kubenka K."/>
            <person name="Mamidi S."/>
            <person name="Mattison C."/>
            <person name="Monteros M."/>
            <person name="Pisani C."/>
            <person name="Plott C."/>
            <person name="Rajasekar S."/>
            <person name="Rhein H.S."/>
            <person name="Rohla C."/>
            <person name="Song M."/>
            <person name="Hilaire R.S."/>
            <person name="Shu S."/>
            <person name="Wells L."/>
            <person name="Wang X."/>
            <person name="Webber J."/>
            <person name="Heerema R.J."/>
            <person name="Klein P."/>
            <person name="Conner P."/>
            <person name="Grauke L."/>
            <person name="Grimwood J."/>
            <person name="Schmutz J."/>
            <person name="Randall J.J."/>
        </authorList>
    </citation>
    <scope>NUCLEOTIDE SEQUENCE</scope>
    <source>
        <tissue evidence="1">Leaf</tissue>
    </source>
</reference>
<gene>
    <name evidence="1" type="ORF">I3842_16G028700</name>
</gene>